<dbReference type="RefSeq" id="WP_184338126.1">
    <property type="nucleotide sequence ID" value="NZ_JACHIG010000001.1"/>
</dbReference>
<protein>
    <submittedName>
        <fullName evidence="2">Uncharacterized protein</fullName>
    </submittedName>
</protein>
<sequence length="492" mass="54695">MKPQLLFSLLLASSLPAADAPVQIGSRRELFADSFLIESFSGTHLQLQTPRDEGVAFKFDQPWEGLFSGYATLVTLGDGRLRAYYRGKAVANKDGSEEELTCVAESADGRTWTKPELGIYEVIGTRKNNVVLMKAHTATHNFSPFRDQRPGVPEGERFKAFGGTMEGGGLTAWKSPDGLRWEKLAPEPVITKAMVPYKYMFDSQNVPFWSAAEGKYVAYYRVFEGGIRRIVRSESSDFRTWSAPVLMEYRHPSMQAPIEHLYTNQTHPYFRAPHLYVSIAARFMPGRRVLTDEQAAAIKVNPNYFKDTSDAIFMTTRPVEGTAHSGVYDRTFLEGFIRGGIGAQNWVSRTNYPALNVVPTGPHEMSVFVNQDYAQPTAHMRRYSLRTDGFASLHCSYAGGHAITKPVVFAGRELSLNFSTSAAGGVKVGFEDVDGKPVPGFGLEDCVMQIGNELDRKVAWKSGTDVSKLAGKPLRLRISMKDADVFSFQFMP</sequence>
<name>A0A7W7Y7R7_9BACT</name>
<organism evidence="2 3">
    <name type="scientific">Prosthecobacter vanneervenii</name>
    <dbReference type="NCBI Taxonomy" id="48466"/>
    <lineage>
        <taxon>Bacteria</taxon>
        <taxon>Pseudomonadati</taxon>
        <taxon>Verrucomicrobiota</taxon>
        <taxon>Verrucomicrobiia</taxon>
        <taxon>Verrucomicrobiales</taxon>
        <taxon>Verrucomicrobiaceae</taxon>
        <taxon>Prosthecobacter</taxon>
    </lineage>
</organism>
<evidence type="ECO:0000313" key="2">
    <source>
        <dbReference type="EMBL" id="MBB5031192.1"/>
    </source>
</evidence>
<evidence type="ECO:0000256" key="1">
    <source>
        <dbReference type="SAM" id="SignalP"/>
    </source>
</evidence>
<keyword evidence="3" id="KW-1185">Reference proteome</keyword>
<dbReference type="Gene3D" id="2.115.10.20">
    <property type="entry name" value="Glycosyl hydrolase domain, family 43"/>
    <property type="match status" value="1"/>
</dbReference>
<comment type="caution">
    <text evidence="2">The sequence shown here is derived from an EMBL/GenBank/DDBJ whole genome shotgun (WGS) entry which is preliminary data.</text>
</comment>
<reference evidence="2 3" key="1">
    <citation type="submission" date="2020-08" db="EMBL/GenBank/DDBJ databases">
        <title>Genomic Encyclopedia of Type Strains, Phase IV (KMG-IV): sequencing the most valuable type-strain genomes for metagenomic binning, comparative biology and taxonomic classification.</title>
        <authorList>
            <person name="Goeker M."/>
        </authorList>
    </citation>
    <scope>NUCLEOTIDE SEQUENCE [LARGE SCALE GENOMIC DNA]</scope>
    <source>
        <strain evidence="2 3">DSM 12252</strain>
    </source>
</reference>
<proteinExistence type="predicted"/>
<dbReference type="AlphaFoldDB" id="A0A7W7Y7R7"/>
<feature type="signal peptide" evidence="1">
    <location>
        <begin position="1"/>
        <end position="17"/>
    </location>
</feature>
<accession>A0A7W7Y7R7</accession>
<dbReference type="InterPro" id="IPR023296">
    <property type="entry name" value="Glyco_hydro_beta-prop_sf"/>
</dbReference>
<feature type="chain" id="PRO_5030955074" evidence="1">
    <location>
        <begin position="18"/>
        <end position="492"/>
    </location>
</feature>
<keyword evidence="1" id="KW-0732">Signal</keyword>
<gene>
    <name evidence="2" type="ORF">HNQ65_000746</name>
</gene>
<evidence type="ECO:0000313" key="3">
    <source>
        <dbReference type="Proteomes" id="UP000590740"/>
    </source>
</evidence>
<dbReference type="EMBL" id="JACHIG010000001">
    <property type="protein sequence ID" value="MBB5031192.1"/>
    <property type="molecule type" value="Genomic_DNA"/>
</dbReference>
<dbReference type="Proteomes" id="UP000590740">
    <property type="component" value="Unassembled WGS sequence"/>
</dbReference>
<dbReference type="SUPFAM" id="SSF75005">
    <property type="entry name" value="Arabinanase/levansucrase/invertase"/>
    <property type="match status" value="1"/>
</dbReference>